<dbReference type="EMBL" id="WELI01000007">
    <property type="protein sequence ID" value="KAB7728627.1"/>
    <property type="molecule type" value="Genomic_DNA"/>
</dbReference>
<protein>
    <submittedName>
        <fullName evidence="2">DUF3500 domain-containing protein</fullName>
    </submittedName>
</protein>
<dbReference type="Proteomes" id="UP000488299">
    <property type="component" value="Unassembled WGS sequence"/>
</dbReference>
<name>A0A7J5TW13_9BACT</name>
<evidence type="ECO:0000313" key="2">
    <source>
        <dbReference type="EMBL" id="KAB7728627.1"/>
    </source>
</evidence>
<evidence type="ECO:0000256" key="1">
    <source>
        <dbReference type="SAM" id="SignalP"/>
    </source>
</evidence>
<evidence type="ECO:0000313" key="3">
    <source>
        <dbReference type="Proteomes" id="UP000488299"/>
    </source>
</evidence>
<dbReference type="PANTHER" id="PTHR37489:SF1">
    <property type="entry name" value="DUF3500 DOMAIN-CONTAINING PROTEIN"/>
    <property type="match status" value="1"/>
</dbReference>
<keyword evidence="1" id="KW-0732">Signal</keyword>
<dbReference type="RefSeq" id="WP_152125522.1">
    <property type="nucleotide sequence ID" value="NZ_WELI01000007.1"/>
</dbReference>
<feature type="signal peptide" evidence="1">
    <location>
        <begin position="1"/>
        <end position="20"/>
    </location>
</feature>
<dbReference type="AlphaFoldDB" id="A0A7J5TW13"/>
<dbReference type="InterPro" id="IPR021889">
    <property type="entry name" value="DUF3500"/>
</dbReference>
<dbReference type="Pfam" id="PF12006">
    <property type="entry name" value="DUF3500"/>
    <property type="match status" value="1"/>
</dbReference>
<reference evidence="2 3" key="1">
    <citation type="submission" date="2019-10" db="EMBL/GenBank/DDBJ databases">
        <title>Rudanella paleaurantiibacter sp. nov., isolated from sludge.</title>
        <authorList>
            <person name="Xu S.Q."/>
        </authorList>
    </citation>
    <scope>NUCLEOTIDE SEQUENCE [LARGE SCALE GENOMIC DNA]</scope>
    <source>
        <strain evidence="2 3">HX-22-17</strain>
    </source>
</reference>
<dbReference type="PANTHER" id="PTHR37489">
    <property type="entry name" value="DUF3500 DOMAIN-CONTAINING PROTEIN"/>
    <property type="match status" value="1"/>
</dbReference>
<keyword evidence="3" id="KW-1185">Reference proteome</keyword>
<sequence>MYAFRFLPFLWLLGPWAALAQSAASTANDAMREAARQFAQTLSAEQKQLAIFTFDHDERFVWHYTPVSRKGLSMKGMTEPQRRAALALLRTGLSDEGYRKALDIMDTENVLRVVENRPPNDTYRDPDNYFLTLFGDPEGTQPWGWRFEGHHLSVQFSSLTGQIMGATPLFLGSNPGEVRAEVPQKGRQILRRETELAFALLETLTPEQRQQAVLATRAYNDLVTGNRRRASLDRMDGLPLAQMTDRQRTLFLQLLQTYLANYRVTLAKQQLEKLEKANLDSLRFAWAGGLQPQLGTGENGWYYRIHGPTILIEYDNTQNNANHIHTVVRDLTNDFGEDMLRTHYEQRKH</sequence>
<organism evidence="2 3">
    <name type="scientific">Rudanella paleaurantiibacter</name>
    <dbReference type="NCBI Taxonomy" id="2614655"/>
    <lineage>
        <taxon>Bacteria</taxon>
        <taxon>Pseudomonadati</taxon>
        <taxon>Bacteroidota</taxon>
        <taxon>Cytophagia</taxon>
        <taxon>Cytophagales</taxon>
        <taxon>Cytophagaceae</taxon>
        <taxon>Rudanella</taxon>
    </lineage>
</organism>
<gene>
    <name evidence="2" type="ORF">F5984_17450</name>
</gene>
<accession>A0A7J5TW13</accession>
<comment type="caution">
    <text evidence="2">The sequence shown here is derived from an EMBL/GenBank/DDBJ whole genome shotgun (WGS) entry which is preliminary data.</text>
</comment>
<proteinExistence type="predicted"/>
<feature type="chain" id="PRO_5029844257" evidence="1">
    <location>
        <begin position="21"/>
        <end position="349"/>
    </location>
</feature>